<evidence type="ECO:0000256" key="1">
    <source>
        <dbReference type="SAM" id="MobiDB-lite"/>
    </source>
</evidence>
<evidence type="ECO:0000313" key="2">
    <source>
        <dbReference type="EMBL" id="TWU70630.1"/>
    </source>
</evidence>
<feature type="region of interest" description="Disordered" evidence="1">
    <location>
        <begin position="88"/>
        <end position="151"/>
    </location>
</feature>
<accession>A0A5C6FYI3</accession>
<name>A0A5C6FYI3_METRR</name>
<sequence length="151" mass="15675">MTPFRAPVGLLCLARPVARRIISPSGVATQVRHKIIYKDGDLGGPGGQQPPPPRPGGPEAVKRNWVPVAGAALAAAAAYAYFTAPREAGDKARQADARGPGQTLGGLPAAVGEDAEQLGNKAGQQVAEQAGKTMKEMSGRQKTEQGSFRHD</sequence>
<reference evidence="3" key="1">
    <citation type="submission" date="2018-12" db="EMBL/GenBank/DDBJ databases">
        <title>The complete genome of Metarhizium rileyi, a key fungal pathogen of Lepidoptera.</title>
        <authorList>
            <person name="Binneck E."/>
            <person name="Lastra C.C.L."/>
            <person name="Sosa-Gomez D.R."/>
        </authorList>
    </citation>
    <scope>NUCLEOTIDE SEQUENCE [LARGE SCALE GENOMIC DNA]</scope>
    <source>
        <strain evidence="3">Cep018-CH2</strain>
    </source>
</reference>
<dbReference type="AlphaFoldDB" id="A0A5C6FYI3"/>
<dbReference type="Proteomes" id="UP000317257">
    <property type="component" value="Unassembled WGS sequence"/>
</dbReference>
<dbReference type="EMBL" id="SBHS01000069">
    <property type="protein sequence ID" value="TWU70630.1"/>
    <property type="molecule type" value="Genomic_DNA"/>
</dbReference>
<gene>
    <name evidence="2" type="ORF">ED733_001102</name>
</gene>
<feature type="region of interest" description="Disordered" evidence="1">
    <location>
        <begin position="38"/>
        <end position="61"/>
    </location>
</feature>
<comment type="caution">
    <text evidence="2">The sequence shown here is derived from an EMBL/GenBank/DDBJ whole genome shotgun (WGS) entry which is preliminary data.</text>
</comment>
<protein>
    <submittedName>
        <fullName evidence="2">Uncharacterized protein</fullName>
    </submittedName>
</protein>
<feature type="compositionally biased region" description="Basic and acidic residues" evidence="1">
    <location>
        <begin position="133"/>
        <end position="151"/>
    </location>
</feature>
<evidence type="ECO:0000313" key="3">
    <source>
        <dbReference type="Proteomes" id="UP000317257"/>
    </source>
</evidence>
<organism evidence="2 3">
    <name type="scientific">Metarhizium rileyi (strain RCEF 4871)</name>
    <name type="common">Nomuraea rileyi</name>
    <dbReference type="NCBI Taxonomy" id="1649241"/>
    <lineage>
        <taxon>Eukaryota</taxon>
        <taxon>Fungi</taxon>
        <taxon>Dikarya</taxon>
        <taxon>Ascomycota</taxon>
        <taxon>Pezizomycotina</taxon>
        <taxon>Sordariomycetes</taxon>
        <taxon>Hypocreomycetidae</taxon>
        <taxon>Hypocreales</taxon>
        <taxon>Clavicipitaceae</taxon>
        <taxon>Metarhizium</taxon>
    </lineage>
</organism>
<proteinExistence type="predicted"/>